<dbReference type="PANTHER" id="PTHR13296">
    <property type="entry name" value="BCAS2 PROTEIN"/>
    <property type="match status" value="1"/>
</dbReference>
<evidence type="ECO:0000256" key="5">
    <source>
        <dbReference type="ARBA" id="ARBA00022728"/>
    </source>
</evidence>
<feature type="non-terminal residue" evidence="9">
    <location>
        <position position="1"/>
    </location>
</feature>
<dbReference type="GO" id="GO:0000974">
    <property type="term" value="C:Prp19 complex"/>
    <property type="evidence" value="ECO:0007669"/>
    <property type="project" value="TreeGrafter"/>
</dbReference>
<proteinExistence type="inferred from homology"/>
<evidence type="ECO:0000256" key="8">
    <source>
        <dbReference type="SAM" id="Coils"/>
    </source>
</evidence>
<evidence type="ECO:0000313" key="9">
    <source>
        <dbReference type="EMBL" id="OPL20931.1"/>
    </source>
</evidence>
<reference evidence="9 10" key="1">
    <citation type="journal article" date="2016" name="PLoS ONE">
        <title>A First Insight into the Genome of the Filter-Feeder Mussel Mytilus galloprovincialis.</title>
        <authorList>
            <person name="Murgarella M."/>
            <person name="Puiu D."/>
            <person name="Novoa B."/>
            <person name="Figueras A."/>
            <person name="Posada D."/>
            <person name="Canchaya C."/>
        </authorList>
    </citation>
    <scope>NUCLEOTIDE SEQUENCE [LARGE SCALE GENOMIC DNA]</scope>
    <source>
        <tissue evidence="9">Muscle</tissue>
    </source>
</reference>
<dbReference type="InterPro" id="IPR008409">
    <property type="entry name" value="SPF27"/>
</dbReference>
<keyword evidence="6" id="KW-0508">mRNA splicing</keyword>
<evidence type="ECO:0000313" key="10">
    <source>
        <dbReference type="Proteomes" id="UP000266721"/>
    </source>
</evidence>
<feature type="coiled-coil region" evidence="8">
    <location>
        <begin position="39"/>
        <end position="73"/>
    </location>
</feature>
<comment type="subcellular location">
    <subcellularLocation>
        <location evidence="1">Nucleus</location>
    </subcellularLocation>
</comment>
<evidence type="ECO:0000256" key="4">
    <source>
        <dbReference type="ARBA" id="ARBA00022664"/>
    </source>
</evidence>
<dbReference type="Pfam" id="PF05700">
    <property type="entry name" value="BCAS2"/>
    <property type="match status" value="1"/>
</dbReference>
<dbReference type="GO" id="GO:0071011">
    <property type="term" value="C:precatalytic spliceosome"/>
    <property type="evidence" value="ECO:0007669"/>
    <property type="project" value="TreeGrafter"/>
</dbReference>
<name>A0A409V762_MYTGA</name>
<keyword evidence="8" id="KW-0175">Coiled coil</keyword>
<keyword evidence="5" id="KW-0747">Spliceosome</keyword>
<keyword evidence="7" id="KW-0539">Nucleus</keyword>
<protein>
    <recommendedName>
        <fullName evidence="3">Pre-mRNA-splicing factor SPF27</fullName>
    </recommendedName>
</protein>
<sequence>MTDISAWNEAVENSQAQLEHQSLRILNLELLSEYGSNAWKSYNTMVEQATKQLQELRKKIQEINWQRKNEQTQAGGKKIKVENE</sequence>
<evidence type="ECO:0000256" key="2">
    <source>
        <dbReference type="ARBA" id="ARBA00010788"/>
    </source>
</evidence>
<dbReference type="SMR" id="A0A409V762"/>
<organism evidence="9 10">
    <name type="scientific">Mytilus galloprovincialis</name>
    <name type="common">Mediterranean mussel</name>
    <dbReference type="NCBI Taxonomy" id="29158"/>
    <lineage>
        <taxon>Eukaryota</taxon>
        <taxon>Metazoa</taxon>
        <taxon>Spiralia</taxon>
        <taxon>Lophotrochozoa</taxon>
        <taxon>Mollusca</taxon>
        <taxon>Bivalvia</taxon>
        <taxon>Autobranchia</taxon>
        <taxon>Pteriomorphia</taxon>
        <taxon>Mytilida</taxon>
        <taxon>Mytiloidea</taxon>
        <taxon>Mytilidae</taxon>
        <taxon>Mytilinae</taxon>
        <taxon>Mytilus</taxon>
    </lineage>
</organism>
<dbReference type="GO" id="GO:0071013">
    <property type="term" value="C:catalytic step 2 spliceosome"/>
    <property type="evidence" value="ECO:0007669"/>
    <property type="project" value="TreeGrafter"/>
</dbReference>
<accession>A0A409V762</accession>
<keyword evidence="10" id="KW-1185">Reference proteome</keyword>
<gene>
    <name evidence="9" type="ORF">AM593_01136</name>
</gene>
<evidence type="ECO:0000256" key="6">
    <source>
        <dbReference type="ARBA" id="ARBA00023187"/>
    </source>
</evidence>
<dbReference type="GO" id="GO:0006397">
    <property type="term" value="P:mRNA processing"/>
    <property type="evidence" value="ECO:0007669"/>
    <property type="project" value="UniProtKB-KW"/>
</dbReference>
<dbReference type="PANTHER" id="PTHR13296:SF0">
    <property type="entry name" value="PRE-MRNA-SPLICING FACTOR SPF27"/>
    <property type="match status" value="1"/>
</dbReference>
<dbReference type="AlphaFoldDB" id="A0A409V762"/>
<dbReference type="Proteomes" id="UP000266721">
    <property type="component" value="Unassembled WGS sequence"/>
</dbReference>
<dbReference type="GO" id="GO:0008380">
    <property type="term" value="P:RNA splicing"/>
    <property type="evidence" value="ECO:0007669"/>
    <property type="project" value="UniProtKB-KW"/>
</dbReference>
<evidence type="ECO:0000256" key="3">
    <source>
        <dbReference type="ARBA" id="ARBA00014158"/>
    </source>
</evidence>
<dbReference type="EMBL" id="KV597636">
    <property type="protein sequence ID" value="OPL20931.1"/>
    <property type="molecule type" value="Genomic_DNA"/>
</dbReference>
<comment type="similarity">
    <text evidence="2">Belongs to the SPF27 family.</text>
</comment>
<evidence type="ECO:0000256" key="1">
    <source>
        <dbReference type="ARBA" id="ARBA00004123"/>
    </source>
</evidence>
<evidence type="ECO:0000256" key="7">
    <source>
        <dbReference type="ARBA" id="ARBA00023242"/>
    </source>
</evidence>
<keyword evidence="4" id="KW-0507">mRNA processing</keyword>